<feature type="domain" description="Peptidase S33 tripeptidyl aminopeptidase-like C-terminal" evidence="4">
    <location>
        <begin position="394"/>
        <end position="489"/>
    </location>
</feature>
<name>A0ABY1CHS7_MYXFU</name>
<reference evidence="5 6" key="1">
    <citation type="submission" date="2016-10" db="EMBL/GenBank/DDBJ databases">
        <authorList>
            <person name="Varghese N."/>
            <person name="Submissions S."/>
        </authorList>
    </citation>
    <scope>NUCLEOTIDE SEQUENCE [LARGE SCALE GENOMIC DNA]</scope>
    <source>
        <strain evidence="5 6">DSM 16525</strain>
    </source>
</reference>
<sequence>MLKVGAPAPYRETHLAGAHTHICSIRRLAWVLGLVALAACSRGGSSSQARTLKLEPCQLEGLAPQAQCGTLEVFENQETKTGRKLSLRVAVVPALAAQPQPDPLVFLAGGPGQAATRLGAVLRAVEPIRRQRDIVLVDMRGTGDSSPLDCEVLPKDDAALAEYFKEDDLAPRIRACRERWDADVRQYTTPIAMADLDEVRAALGYEKLNLWGGSYGTRAALVYMRQYPERVRTAILDGVAPMGLYLPLYMPRDAQRSLDLLLAHCEKDTACEKTFPRLRARTEGLLEQLSQAPVRVRVPHPRTGVPEDIVLTRQAFVGALFGLLYSAEDSSLVPLMLDRVTQGDWAPLVALTVGRGERTEKVMSRGLQLAVICAEDAPFLDPAALEREAKGTWFGAGMGQEMMKACEGWPKATLPEGFREAVVSDVPTLLLSGELDPVTPPAWAEEAKRTLKNSLHVEVPGVGHNTLGVDCVRKLMVDLVANGRVDTLKPACGAGLARPPFFTSFAGPVP</sequence>
<dbReference type="InterPro" id="IPR029058">
    <property type="entry name" value="AB_hydrolase_fold"/>
</dbReference>
<evidence type="ECO:0000256" key="1">
    <source>
        <dbReference type="ARBA" id="ARBA00010088"/>
    </source>
</evidence>
<evidence type="ECO:0000313" key="6">
    <source>
        <dbReference type="Proteomes" id="UP000183760"/>
    </source>
</evidence>
<dbReference type="InterPro" id="IPR013595">
    <property type="entry name" value="Pept_S33_TAP-like_C"/>
</dbReference>
<keyword evidence="6" id="KW-1185">Reference proteome</keyword>
<organism evidence="5 6">
    <name type="scientific">Myxococcus fulvus</name>
    <dbReference type="NCBI Taxonomy" id="33"/>
    <lineage>
        <taxon>Bacteria</taxon>
        <taxon>Pseudomonadati</taxon>
        <taxon>Myxococcota</taxon>
        <taxon>Myxococcia</taxon>
        <taxon>Myxococcales</taxon>
        <taxon>Cystobacterineae</taxon>
        <taxon>Myxococcaceae</taxon>
        <taxon>Myxococcus</taxon>
    </lineage>
</organism>
<dbReference type="Pfam" id="PF08386">
    <property type="entry name" value="Abhydrolase_4"/>
    <property type="match status" value="1"/>
</dbReference>
<gene>
    <name evidence="5" type="ORF">SAMN05443572_104597</name>
</gene>
<comment type="caution">
    <text evidence="5">The sequence shown here is derived from an EMBL/GenBank/DDBJ whole genome shotgun (WGS) entry which is preliminary data.</text>
</comment>
<evidence type="ECO:0000259" key="4">
    <source>
        <dbReference type="Pfam" id="PF08386"/>
    </source>
</evidence>
<dbReference type="Pfam" id="PF00561">
    <property type="entry name" value="Abhydrolase_1"/>
    <property type="match status" value="1"/>
</dbReference>
<proteinExistence type="inferred from homology"/>
<evidence type="ECO:0000313" key="5">
    <source>
        <dbReference type="EMBL" id="SEU05150.1"/>
    </source>
</evidence>
<dbReference type="PANTHER" id="PTHR43798">
    <property type="entry name" value="MONOACYLGLYCEROL LIPASE"/>
    <property type="match status" value="1"/>
</dbReference>
<dbReference type="Proteomes" id="UP000183760">
    <property type="component" value="Unassembled WGS sequence"/>
</dbReference>
<feature type="domain" description="AB hydrolase-1" evidence="3">
    <location>
        <begin position="103"/>
        <end position="245"/>
    </location>
</feature>
<dbReference type="InterPro" id="IPR000073">
    <property type="entry name" value="AB_hydrolase_1"/>
</dbReference>
<dbReference type="EMBL" id="FOIB01000004">
    <property type="protein sequence ID" value="SEU05150.1"/>
    <property type="molecule type" value="Genomic_DNA"/>
</dbReference>
<evidence type="ECO:0000256" key="2">
    <source>
        <dbReference type="ARBA" id="ARBA00022801"/>
    </source>
</evidence>
<dbReference type="InterPro" id="IPR050266">
    <property type="entry name" value="AB_hydrolase_sf"/>
</dbReference>
<protein>
    <submittedName>
        <fullName evidence="5">Alpha/beta hydrolase fold</fullName>
    </submittedName>
</protein>
<dbReference type="Gene3D" id="3.40.50.1820">
    <property type="entry name" value="alpha/beta hydrolase"/>
    <property type="match status" value="1"/>
</dbReference>
<dbReference type="GO" id="GO:0016787">
    <property type="term" value="F:hydrolase activity"/>
    <property type="evidence" value="ECO:0007669"/>
    <property type="project" value="UniProtKB-KW"/>
</dbReference>
<dbReference type="PANTHER" id="PTHR43798:SF27">
    <property type="entry name" value="HYDROLASE ALPHA_BETA HYDROLASE FOLD FAMILY"/>
    <property type="match status" value="1"/>
</dbReference>
<dbReference type="InterPro" id="IPR002410">
    <property type="entry name" value="Peptidase_S33"/>
</dbReference>
<dbReference type="SUPFAM" id="SSF53474">
    <property type="entry name" value="alpha/beta-Hydrolases"/>
    <property type="match status" value="1"/>
</dbReference>
<comment type="similarity">
    <text evidence="1">Belongs to the peptidase S33 family.</text>
</comment>
<dbReference type="PRINTS" id="PR00793">
    <property type="entry name" value="PROAMNOPTASE"/>
</dbReference>
<keyword evidence="2 5" id="KW-0378">Hydrolase</keyword>
<accession>A0ABY1CHS7</accession>
<evidence type="ECO:0000259" key="3">
    <source>
        <dbReference type="Pfam" id="PF00561"/>
    </source>
</evidence>